<protein>
    <submittedName>
        <fullName evidence="1">Uncharacterized protein</fullName>
    </submittedName>
</protein>
<dbReference type="AlphaFoldDB" id="A0A830BDA1"/>
<organism evidence="1 2">
    <name type="scientific">Phtheirospermum japonicum</name>
    <dbReference type="NCBI Taxonomy" id="374723"/>
    <lineage>
        <taxon>Eukaryota</taxon>
        <taxon>Viridiplantae</taxon>
        <taxon>Streptophyta</taxon>
        <taxon>Embryophyta</taxon>
        <taxon>Tracheophyta</taxon>
        <taxon>Spermatophyta</taxon>
        <taxon>Magnoliopsida</taxon>
        <taxon>eudicotyledons</taxon>
        <taxon>Gunneridae</taxon>
        <taxon>Pentapetalae</taxon>
        <taxon>asterids</taxon>
        <taxon>lamiids</taxon>
        <taxon>Lamiales</taxon>
        <taxon>Orobanchaceae</taxon>
        <taxon>Orobanchaceae incertae sedis</taxon>
        <taxon>Phtheirospermum</taxon>
    </lineage>
</organism>
<gene>
    <name evidence="1" type="ORF">PHJA_000148500</name>
</gene>
<accession>A0A830BDA1</accession>
<name>A0A830BDA1_9LAMI</name>
<comment type="caution">
    <text evidence="1">The sequence shown here is derived from an EMBL/GenBank/DDBJ whole genome shotgun (WGS) entry which is preliminary data.</text>
</comment>
<proteinExistence type="predicted"/>
<evidence type="ECO:0000313" key="1">
    <source>
        <dbReference type="EMBL" id="GFP80051.1"/>
    </source>
</evidence>
<keyword evidence="2" id="KW-1185">Reference proteome</keyword>
<sequence length="158" mass="18041">MDSSGKLKLPPIPVVNVQGENYFEIDLDMHRGRERTGFSMCVHELLIGTTHRKGENYFKIDLDMHRCMVQCVNIYPFVEITSRMHNPPCLLPYMNKIFQTANGPQRKRDFGPSITISIGPPKNITRNGNHVLPLRMIITRLKLGFVRPCSDGDGDYPL</sequence>
<evidence type="ECO:0000313" key="2">
    <source>
        <dbReference type="Proteomes" id="UP000653305"/>
    </source>
</evidence>
<dbReference type="Proteomes" id="UP000653305">
    <property type="component" value="Unassembled WGS sequence"/>
</dbReference>
<dbReference type="EMBL" id="BMAC01000015">
    <property type="protein sequence ID" value="GFP80051.1"/>
    <property type="molecule type" value="Genomic_DNA"/>
</dbReference>
<reference evidence="1" key="1">
    <citation type="submission" date="2020-07" db="EMBL/GenBank/DDBJ databases">
        <title>Ethylene signaling mediates host invasion by parasitic plants.</title>
        <authorList>
            <person name="Yoshida S."/>
        </authorList>
    </citation>
    <scope>NUCLEOTIDE SEQUENCE</scope>
    <source>
        <strain evidence="1">Okayama</strain>
    </source>
</reference>